<keyword evidence="2" id="KW-0328">Glycosyltransferase</keyword>
<reference evidence="5 6" key="1">
    <citation type="journal article" date="2016" name="Nat. Commun.">
        <title>Thousands of microbial genomes shed light on interconnected biogeochemical processes in an aquifer system.</title>
        <authorList>
            <person name="Anantharaman K."/>
            <person name="Brown C.T."/>
            <person name="Hug L.A."/>
            <person name="Sharon I."/>
            <person name="Castelle C.J."/>
            <person name="Probst A.J."/>
            <person name="Thomas B.C."/>
            <person name="Singh A."/>
            <person name="Wilkins M.J."/>
            <person name="Karaoz U."/>
            <person name="Brodie E.L."/>
            <person name="Williams K.H."/>
            <person name="Hubbard S.S."/>
            <person name="Banfield J.F."/>
        </authorList>
    </citation>
    <scope>NUCLEOTIDE SEQUENCE [LARGE SCALE GENOMIC DNA]</scope>
</reference>
<evidence type="ECO:0000313" key="5">
    <source>
        <dbReference type="EMBL" id="OGD83678.1"/>
    </source>
</evidence>
<dbReference type="GO" id="GO:0016757">
    <property type="term" value="F:glycosyltransferase activity"/>
    <property type="evidence" value="ECO:0007669"/>
    <property type="project" value="UniProtKB-KW"/>
</dbReference>
<dbReference type="Pfam" id="PF00535">
    <property type="entry name" value="Glycos_transf_2"/>
    <property type="match status" value="1"/>
</dbReference>
<dbReference type="InterPro" id="IPR001173">
    <property type="entry name" value="Glyco_trans_2-like"/>
</dbReference>
<comment type="caution">
    <text evidence="5">The sequence shown here is derived from an EMBL/GenBank/DDBJ whole genome shotgun (WGS) entry which is preliminary data.</text>
</comment>
<feature type="domain" description="Glycosyltransferase 2-like" evidence="4">
    <location>
        <begin position="10"/>
        <end position="167"/>
    </location>
</feature>
<sequence length="261" mass="29293">MKQSKNKIAIITLNYNNPLSTIACIQSFQNAKTDHKIVFYVVNNGCTDNSEKLTAQKLNATIINSPVNLGFSGGNNLGIREALKDGCTHILLINNDAKVTTANFFEYLLNSPYDISSAGIVSVNSKHKQIDYGGIVDWRLGRNTHRYNKGKIDYVSGACLFTKSEVIKSIGELDERFFLYYEDVDFCLRAKKLGFTIGVLPEISVKHQLSLSTSKLGRRKTLILAQSHLHFCFKHLSLFALPLYLSFNLYLRLSAFLPEKA</sequence>
<dbReference type="AlphaFoldDB" id="A0A1F5FVN1"/>
<dbReference type="PROSITE" id="PS51257">
    <property type="entry name" value="PROKAR_LIPOPROTEIN"/>
    <property type="match status" value="1"/>
</dbReference>
<dbReference type="Gene3D" id="3.90.550.10">
    <property type="entry name" value="Spore Coat Polysaccharide Biosynthesis Protein SpsA, Chain A"/>
    <property type="match status" value="1"/>
</dbReference>
<dbReference type="SUPFAM" id="SSF53448">
    <property type="entry name" value="Nucleotide-diphospho-sugar transferases"/>
    <property type="match status" value="1"/>
</dbReference>
<dbReference type="PANTHER" id="PTHR43179">
    <property type="entry name" value="RHAMNOSYLTRANSFERASE WBBL"/>
    <property type="match status" value="1"/>
</dbReference>
<keyword evidence="3" id="KW-0808">Transferase</keyword>
<dbReference type="PANTHER" id="PTHR43179:SF12">
    <property type="entry name" value="GALACTOFURANOSYLTRANSFERASE GLFT2"/>
    <property type="match status" value="1"/>
</dbReference>
<evidence type="ECO:0000256" key="2">
    <source>
        <dbReference type="ARBA" id="ARBA00022676"/>
    </source>
</evidence>
<dbReference type="InterPro" id="IPR029044">
    <property type="entry name" value="Nucleotide-diphossugar_trans"/>
</dbReference>
<comment type="similarity">
    <text evidence="1">Belongs to the glycosyltransferase 2 family.</text>
</comment>
<evidence type="ECO:0000259" key="4">
    <source>
        <dbReference type="Pfam" id="PF00535"/>
    </source>
</evidence>
<organism evidence="5 6">
    <name type="scientific">Candidatus Collierbacteria bacterium RIFOXYD1_FULL_40_9</name>
    <dbReference type="NCBI Taxonomy" id="1817731"/>
    <lineage>
        <taxon>Bacteria</taxon>
        <taxon>Candidatus Collieribacteriota</taxon>
    </lineage>
</organism>
<dbReference type="CDD" id="cd04186">
    <property type="entry name" value="GT_2_like_c"/>
    <property type="match status" value="1"/>
</dbReference>
<evidence type="ECO:0000256" key="1">
    <source>
        <dbReference type="ARBA" id="ARBA00006739"/>
    </source>
</evidence>
<accession>A0A1F5FVN1</accession>
<protein>
    <recommendedName>
        <fullName evidence="4">Glycosyltransferase 2-like domain-containing protein</fullName>
    </recommendedName>
</protein>
<proteinExistence type="inferred from homology"/>
<dbReference type="Proteomes" id="UP000179237">
    <property type="component" value="Unassembled WGS sequence"/>
</dbReference>
<name>A0A1F5FVN1_9BACT</name>
<gene>
    <name evidence="5" type="ORF">A2572_01505</name>
</gene>
<dbReference type="EMBL" id="MFAQ01000011">
    <property type="protein sequence ID" value="OGD83678.1"/>
    <property type="molecule type" value="Genomic_DNA"/>
</dbReference>
<evidence type="ECO:0000256" key="3">
    <source>
        <dbReference type="ARBA" id="ARBA00022679"/>
    </source>
</evidence>
<evidence type="ECO:0000313" key="6">
    <source>
        <dbReference type="Proteomes" id="UP000179237"/>
    </source>
</evidence>